<keyword evidence="4" id="KW-1185">Reference proteome</keyword>
<reference evidence="3" key="1">
    <citation type="submission" date="2020-05" db="EMBL/GenBank/DDBJ databases">
        <title>Mycena genomes resolve the evolution of fungal bioluminescence.</title>
        <authorList>
            <person name="Tsai I.J."/>
        </authorList>
    </citation>
    <scope>NUCLEOTIDE SEQUENCE</scope>
    <source>
        <strain evidence="3">160909Yilan</strain>
    </source>
</reference>
<dbReference type="AlphaFoldDB" id="A0A8H7CAW3"/>
<dbReference type="PANTHER" id="PTHR11909">
    <property type="entry name" value="CASEIN KINASE-RELATED"/>
    <property type="match status" value="1"/>
</dbReference>
<dbReference type="SUPFAM" id="SSF56112">
    <property type="entry name" value="Protein kinase-like (PK-like)"/>
    <property type="match status" value="1"/>
</dbReference>
<keyword evidence="3" id="KW-0808">Transferase</keyword>
<feature type="region of interest" description="Disordered" evidence="1">
    <location>
        <begin position="1"/>
        <end position="23"/>
    </location>
</feature>
<sequence length="505" mass="55408">MRVRLKNTSAPLPRPASPHTRSLRRWSSFGSCIRRGMPPCVRSGSGWDPDLGEDRGSREKGLNKANANSAFFAPVEEGTYYPHVWHVDTRVRKAVLLGRYRVFRTISSEEGKRGVYLAYDLGGPEGCSMPAEVVIKAWVDSADFECVREVAAYRALVAAASESDDKPCRGVPHPRIASAQHDKTCDVHALVLPRLGPSLEDLRMLLPGGRFDLRMVLWVAIQMLDAYQSMHARGVIHNGAKPANICLPPRSSADASMLYAIDFGFSIMLPNVNSISRLNSNAKDRPLLLPSGHRVDAVGNRRFMSVFAHHGISQSQRDDLESLAYLLSYLFHGSLPWDNDRPAAPSRTPSDSNANSKLDAAAVSRSYSRAAPTAQTHIWRIKLAAPASLLFCGMPPCFAEFWRDVKALAFAEAPDYEMIRGRFERCLGELEARDGGEGGGDSGWDGGRSDERVVGCLGRAAAVVTRDGQGASSALHICITSYRVIWGHLGIYGLSFSGFFRIHNL</sequence>
<name>A0A8H7CAW3_9AGAR</name>
<dbReference type="OrthoDB" id="5979581at2759"/>
<evidence type="ECO:0000313" key="4">
    <source>
        <dbReference type="Proteomes" id="UP000623467"/>
    </source>
</evidence>
<feature type="domain" description="Protein kinase" evidence="2">
    <location>
        <begin position="91"/>
        <end position="505"/>
    </location>
</feature>
<organism evidence="3 4">
    <name type="scientific">Mycena sanguinolenta</name>
    <dbReference type="NCBI Taxonomy" id="230812"/>
    <lineage>
        <taxon>Eukaryota</taxon>
        <taxon>Fungi</taxon>
        <taxon>Dikarya</taxon>
        <taxon>Basidiomycota</taxon>
        <taxon>Agaricomycotina</taxon>
        <taxon>Agaricomycetes</taxon>
        <taxon>Agaricomycetidae</taxon>
        <taxon>Agaricales</taxon>
        <taxon>Marasmiineae</taxon>
        <taxon>Mycenaceae</taxon>
        <taxon>Mycena</taxon>
    </lineage>
</organism>
<dbReference type="InterPro" id="IPR050235">
    <property type="entry name" value="CK1_Ser-Thr_kinase"/>
</dbReference>
<proteinExistence type="predicted"/>
<dbReference type="EMBL" id="JACAZH010000067">
    <property type="protein sequence ID" value="KAF7330640.1"/>
    <property type="molecule type" value="Genomic_DNA"/>
</dbReference>
<comment type="caution">
    <text evidence="3">The sequence shown here is derived from an EMBL/GenBank/DDBJ whole genome shotgun (WGS) entry which is preliminary data.</text>
</comment>
<protein>
    <submittedName>
        <fullName evidence="3">Protein kinase domain-containing protein</fullName>
    </submittedName>
</protein>
<dbReference type="Proteomes" id="UP000623467">
    <property type="component" value="Unassembled WGS sequence"/>
</dbReference>
<dbReference type="PROSITE" id="PS50011">
    <property type="entry name" value="PROTEIN_KINASE_DOM"/>
    <property type="match status" value="1"/>
</dbReference>
<dbReference type="GO" id="GO:0005524">
    <property type="term" value="F:ATP binding"/>
    <property type="evidence" value="ECO:0007669"/>
    <property type="project" value="InterPro"/>
</dbReference>
<evidence type="ECO:0000256" key="1">
    <source>
        <dbReference type="SAM" id="MobiDB-lite"/>
    </source>
</evidence>
<evidence type="ECO:0000313" key="3">
    <source>
        <dbReference type="EMBL" id="KAF7330640.1"/>
    </source>
</evidence>
<accession>A0A8H7CAW3</accession>
<dbReference type="GO" id="GO:0004672">
    <property type="term" value="F:protein kinase activity"/>
    <property type="evidence" value="ECO:0007669"/>
    <property type="project" value="InterPro"/>
</dbReference>
<dbReference type="InterPro" id="IPR011009">
    <property type="entry name" value="Kinase-like_dom_sf"/>
</dbReference>
<evidence type="ECO:0000259" key="2">
    <source>
        <dbReference type="PROSITE" id="PS50011"/>
    </source>
</evidence>
<gene>
    <name evidence="3" type="ORF">MSAN_02458100</name>
</gene>
<keyword evidence="3" id="KW-0418">Kinase</keyword>
<feature type="compositionally biased region" description="Polar residues" evidence="1">
    <location>
        <begin position="1"/>
        <end position="10"/>
    </location>
</feature>
<dbReference type="InterPro" id="IPR000719">
    <property type="entry name" value="Prot_kinase_dom"/>
</dbReference>
<dbReference type="Gene3D" id="1.10.510.10">
    <property type="entry name" value="Transferase(Phosphotransferase) domain 1"/>
    <property type="match status" value="1"/>
</dbReference>